<gene>
    <name evidence="9" type="ORF">QEH52_13035</name>
</gene>
<evidence type="ECO:0000256" key="7">
    <source>
        <dbReference type="RuleBase" id="RU365103"/>
    </source>
</evidence>
<dbReference type="RefSeq" id="WP_308951028.1">
    <property type="nucleotide sequence ID" value="NZ_JARXHW010000031.1"/>
</dbReference>
<dbReference type="Gene3D" id="3.40.50.11720">
    <property type="entry name" value="3-Deoxy-D-manno-octulosonic-acid transferase, N-terminal domain"/>
    <property type="match status" value="1"/>
</dbReference>
<dbReference type="EMBL" id="JARXHW010000031">
    <property type="protein sequence ID" value="MDQ8208441.1"/>
    <property type="molecule type" value="Genomic_DNA"/>
</dbReference>
<feature type="domain" description="3-deoxy-D-manno-octulosonic-acid transferase N-terminal" evidence="8">
    <location>
        <begin position="33"/>
        <end position="214"/>
    </location>
</feature>
<dbReference type="Proteomes" id="UP001225316">
    <property type="component" value="Unassembled WGS sequence"/>
</dbReference>
<dbReference type="InterPro" id="IPR039901">
    <property type="entry name" value="Kdotransferase"/>
</dbReference>
<keyword evidence="10" id="KW-1185">Reference proteome</keyword>
<sequence length="432" mass="47974">MIWFYRLLYLPGLLIALPYYILRMWRRGGYRKSFQHRFGRFHKLSAVAAGKQRIWLQAVSVGEVLAIGPLIQALLQDSTVEIVLTTTTSTGYAEARKRYGDIALRIGIFPLDFWLFSRCAWQRIQPSAVILTESELWPEHLHQARKRGIPAFLVNARISDTSFRRYQKVPALARRMLKKFSATYAASELDRTRLLELGSPPEGIQSTGSIKFDVSIGARASDSERETLRASLGFQAENQRPFVLLGSSTWPGEEAALLETQRTMIASGIDCRLLLVPRHAERAAEIVALLAAQELSWHQRSMGLAAPTGLRIHLADTTGELTQLTQAADLAFIGKSLAPNTGGQTPIEAAGLGIPILMGPHMNNFRDVARSLVRAGAAKHVQTSTELRQKTRQLAQDKAQLANMQAAGLRWHASNRGSSQRIAQHLLAKLQS</sequence>
<protein>
    <recommendedName>
        <fullName evidence="3 7">3-deoxy-D-manno-octulosonic acid transferase</fullName>
        <shortName evidence="7">Kdo transferase</shortName>
        <ecNumber evidence="2 7">2.4.99.12</ecNumber>
    </recommendedName>
    <alternativeName>
        <fullName evidence="5 7">Lipid IV(A) 3-deoxy-D-manno-octulosonic acid transferase</fullName>
    </alternativeName>
</protein>
<keyword evidence="7" id="KW-0812">Transmembrane</keyword>
<reference evidence="9 10" key="1">
    <citation type="submission" date="2023-04" db="EMBL/GenBank/DDBJ databases">
        <title>A novel bacteria isolated from coastal sediment.</title>
        <authorList>
            <person name="Liu X.-J."/>
            <person name="Du Z.-J."/>
        </authorList>
    </citation>
    <scope>NUCLEOTIDE SEQUENCE [LARGE SCALE GENOMIC DNA]</scope>
    <source>
        <strain evidence="9 10">SDUM461003</strain>
    </source>
</reference>
<comment type="pathway">
    <text evidence="1 7">Bacterial outer membrane biogenesis; LPS core biosynthesis.</text>
</comment>
<dbReference type="InterPro" id="IPR007507">
    <property type="entry name" value="Glycos_transf_N"/>
</dbReference>
<comment type="similarity">
    <text evidence="7">Belongs to the glycosyltransferase group 1 family.</text>
</comment>
<dbReference type="EC" id="2.4.99.12" evidence="2 7"/>
<organism evidence="9 10">
    <name type="scientific">Thalassobacterium maritimum</name>
    <dbReference type="NCBI Taxonomy" id="3041265"/>
    <lineage>
        <taxon>Bacteria</taxon>
        <taxon>Pseudomonadati</taxon>
        <taxon>Verrucomicrobiota</taxon>
        <taxon>Opitutia</taxon>
        <taxon>Puniceicoccales</taxon>
        <taxon>Coraliomargaritaceae</taxon>
        <taxon>Thalassobacterium</taxon>
    </lineage>
</organism>
<evidence type="ECO:0000256" key="6">
    <source>
        <dbReference type="ARBA" id="ARBA00049183"/>
    </source>
</evidence>
<proteinExistence type="inferred from homology"/>
<keyword evidence="7" id="KW-1003">Cell membrane</keyword>
<evidence type="ECO:0000313" key="9">
    <source>
        <dbReference type="EMBL" id="MDQ8208441.1"/>
    </source>
</evidence>
<dbReference type="InterPro" id="IPR038107">
    <property type="entry name" value="Glycos_transf_N_sf"/>
</dbReference>
<keyword evidence="7" id="KW-0448">Lipopolysaccharide biosynthesis</keyword>
<keyword evidence="7" id="KW-1133">Transmembrane helix</keyword>
<dbReference type="SUPFAM" id="SSF53756">
    <property type="entry name" value="UDP-Glycosyltransferase/glycogen phosphorylase"/>
    <property type="match status" value="1"/>
</dbReference>
<feature type="transmembrane region" description="Helical" evidence="7">
    <location>
        <begin position="6"/>
        <end position="22"/>
    </location>
</feature>
<evidence type="ECO:0000256" key="3">
    <source>
        <dbReference type="ARBA" id="ARBA00019077"/>
    </source>
</evidence>
<comment type="subcellular location">
    <subcellularLocation>
        <location evidence="7">Cell membrane</location>
    </subcellularLocation>
</comment>
<dbReference type="PANTHER" id="PTHR42755:SF1">
    <property type="entry name" value="3-DEOXY-D-MANNO-OCTULOSONIC ACID TRANSFERASE, MITOCHONDRIAL-RELATED"/>
    <property type="match status" value="1"/>
</dbReference>
<comment type="caution">
    <text evidence="9">The sequence shown here is derived from an EMBL/GenBank/DDBJ whole genome shotgun (WGS) entry which is preliminary data.</text>
</comment>
<evidence type="ECO:0000313" key="10">
    <source>
        <dbReference type="Proteomes" id="UP001225316"/>
    </source>
</evidence>
<comment type="catalytic activity">
    <reaction evidence="6 7">
        <text>lipid IVA (E. coli) + CMP-3-deoxy-beta-D-manno-octulosonate = alpha-Kdo-(2-&gt;6)-lipid IVA (E. coli) + CMP + H(+)</text>
        <dbReference type="Rhea" id="RHEA:28066"/>
        <dbReference type="ChEBI" id="CHEBI:15378"/>
        <dbReference type="ChEBI" id="CHEBI:58603"/>
        <dbReference type="ChEBI" id="CHEBI:60364"/>
        <dbReference type="ChEBI" id="CHEBI:60377"/>
        <dbReference type="ChEBI" id="CHEBI:85987"/>
        <dbReference type="EC" id="2.4.99.12"/>
    </reaction>
</comment>
<dbReference type="Gene3D" id="3.40.50.2000">
    <property type="entry name" value="Glycogen Phosphorylase B"/>
    <property type="match status" value="1"/>
</dbReference>
<evidence type="ECO:0000259" key="8">
    <source>
        <dbReference type="Pfam" id="PF04413"/>
    </source>
</evidence>
<comment type="function">
    <text evidence="7">Involved in lipopolysaccharide (LPS) biosynthesis. Catalyzes the transfer of 3-deoxy-D-manno-octulosonate (Kdo) residue(s) from CMP-Kdo to lipid IV(A), the tetraacyldisaccharide-1,4'-bisphosphate precursor of lipid A.</text>
</comment>
<evidence type="ECO:0000256" key="5">
    <source>
        <dbReference type="ARBA" id="ARBA00031445"/>
    </source>
</evidence>
<evidence type="ECO:0000256" key="4">
    <source>
        <dbReference type="ARBA" id="ARBA00022679"/>
    </source>
</evidence>
<keyword evidence="9" id="KW-0328">Glycosyltransferase</keyword>
<evidence type="ECO:0000256" key="1">
    <source>
        <dbReference type="ARBA" id="ARBA00004713"/>
    </source>
</evidence>
<keyword evidence="4 7" id="KW-0808">Transferase</keyword>
<evidence type="ECO:0000256" key="2">
    <source>
        <dbReference type="ARBA" id="ARBA00012621"/>
    </source>
</evidence>
<dbReference type="Pfam" id="PF04413">
    <property type="entry name" value="Glycos_transf_N"/>
    <property type="match status" value="1"/>
</dbReference>
<keyword evidence="7" id="KW-0472">Membrane</keyword>
<dbReference type="GO" id="GO:0043842">
    <property type="term" value="F:Kdo transferase activity"/>
    <property type="evidence" value="ECO:0007669"/>
    <property type="project" value="UniProtKB-EC"/>
</dbReference>
<name>A0ABU1AWB0_9BACT</name>
<accession>A0ABU1AWB0</accession>
<dbReference type="PANTHER" id="PTHR42755">
    <property type="entry name" value="3-DEOXY-MANNO-OCTULOSONATE CYTIDYLYLTRANSFERASE"/>
    <property type="match status" value="1"/>
</dbReference>